<evidence type="ECO:0000313" key="2">
    <source>
        <dbReference type="Proteomes" id="UP000267535"/>
    </source>
</evidence>
<accession>A0A3P1SK11</accession>
<keyword evidence="2" id="KW-1185">Reference proteome</keyword>
<dbReference type="NCBIfam" id="NF033682">
    <property type="entry name" value="retention_LapA"/>
    <property type="match status" value="1"/>
</dbReference>
<evidence type="ECO:0000313" key="1">
    <source>
        <dbReference type="EMBL" id="RRC96652.1"/>
    </source>
</evidence>
<dbReference type="EMBL" id="RQXV01000020">
    <property type="protein sequence ID" value="RRC96652.1"/>
    <property type="molecule type" value="Genomic_DNA"/>
</dbReference>
<dbReference type="InterPro" id="IPR038081">
    <property type="entry name" value="CalX-like_sf"/>
</dbReference>
<comment type="caution">
    <text evidence="1">The sequence shown here is derived from an EMBL/GenBank/DDBJ whole genome shotgun (WGS) entry which is preliminary data.</text>
</comment>
<organism evidence="1 2">
    <name type="scientific">Amphritea balenae</name>
    <dbReference type="NCBI Taxonomy" id="452629"/>
    <lineage>
        <taxon>Bacteria</taxon>
        <taxon>Pseudomonadati</taxon>
        <taxon>Pseudomonadota</taxon>
        <taxon>Gammaproteobacteria</taxon>
        <taxon>Oceanospirillales</taxon>
        <taxon>Oceanospirillaceae</taxon>
        <taxon>Amphritea</taxon>
    </lineage>
</organism>
<dbReference type="Gene3D" id="2.60.40.2030">
    <property type="match status" value="2"/>
</dbReference>
<dbReference type="SUPFAM" id="SSF141072">
    <property type="entry name" value="CalX-like"/>
    <property type="match status" value="2"/>
</dbReference>
<protein>
    <submittedName>
        <fullName evidence="1">Retention module-containing protein</fullName>
    </submittedName>
</protein>
<dbReference type="InterPro" id="IPR047777">
    <property type="entry name" value="LapA-like_RM"/>
</dbReference>
<feature type="non-terminal residue" evidence="1">
    <location>
        <position position="451"/>
    </location>
</feature>
<dbReference type="RefSeq" id="WP_124928105.1">
    <property type="nucleotide sequence ID" value="NZ_RQXV01000020.1"/>
</dbReference>
<name>A0A3P1SK11_9GAMM</name>
<reference evidence="1 2" key="1">
    <citation type="submission" date="2018-11" db="EMBL/GenBank/DDBJ databases">
        <title>The draft genome sequence of Amphritea balenae JAMM 1525T.</title>
        <authorList>
            <person name="Fang Z."/>
            <person name="Zhang Y."/>
            <person name="Han X."/>
        </authorList>
    </citation>
    <scope>NUCLEOTIDE SEQUENCE [LARGE SCALE GENOMIC DNA]</scope>
    <source>
        <strain evidence="1 2">JAMM 1525</strain>
    </source>
</reference>
<dbReference type="OrthoDB" id="220114at2"/>
<proteinExistence type="predicted"/>
<sequence length="451" mass="47095">MENVESTKGLVVQITGEVVVVDAQGIERNLTAGDKLQAGDMIITRAESSAELNLGKEQPESVPADTAAVLEVDPTTGEITLVIHSLGTEGIEIADIQQAILEGQDPTELLEETAAGNTPPTRSGFSDFQDVNRTAEEVIAEAGFDTSIEDRELEEFPEYEGEFVAQSDDGVIVSVTSVTSDTQGEGSNLTHTVTLSGASVNDETYSFSLTDNTTEPADYSGLSFSDGVTYDAGTGLITVPATVTSFDITVDAVPDADIEGSETYDLAVGDQLATGTITDASTITVTGVSSDAQSEGSTLTHTVTLSGSSVNDETYTLAIFDITTNAFDWNNLQFTDGVIYDAGTGLITVPATVTSFDITVDANDDSASESDEYYELQVDGVVATGTVIDNDGVATIEVLGGDVVTEDDASYAKFTVQLSNPAGSNVDANLALSGLDIGSDYENAFYSFDGT</sequence>
<dbReference type="Proteomes" id="UP000267535">
    <property type="component" value="Unassembled WGS sequence"/>
</dbReference>
<gene>
    <name evidence="1" type="ORF">EHS89_20815</name>
</gene>
<dbReference type="AlphaFoldDB" id="A0A3P1SK11"/>